<dbReference type="AlphaFoldDB" id="A0A0V1FRR3"/>
<dbReference type="Proteomes" id="UP000054995">
    <property type="component" value="Unassembled WGS sequence"/>
</dbReference>
<reference evidence="1 2" key="1">
    <citation type="submission" date="2015-01" db="EMBL/GenBank/DDBJ databases">
        <title>Evolution of Trichinella species and genotypes.</title>
        <authorList>
            <person name="Korhonen P.K."/>
            <person name="Edoardo P."/>
            <person name="Giuseppe L.R."/>
            <person name="Gasser R.B."/>
        </authorList>
    </citation>
    <scope>NUCLEOTIDE SEQUENCE [LARGE SCALE GENOMIC DNA]</scope>
    <source>
        <strain evidence="1">ISS470</strain>
    </source>
</reference>
<dbReference type="EMBL" id="JYDT01000039">
    <property type="protein sequence ID" value="KRY88674.1"/>
    <property type="molecule type" value="Genomic_DNA"/>
</dbReference>
<keyword evidence="2" id="KW-1185">Reference proteome</keyword>
<name>A0A0V1FRR3_TRIPS</name>
<dbReference type="OrthoDB" id="5832112at2759"/>
<evidence type="ECO:0000313" key="1">
    <source>
        <dbReference type="EMBL" id="KRY88674.1"/>
    </source>
</evidence>
<organism evidence="1 2">
    <name type="scientific">Trichinella pseudospiralis</name>
    <name type="common">Parasitic roundworm</name>
    <dbReference type="NCBI Taxonomy" id="6337"/>
    <lineage>
        <taxon>Eukaryota</taxon>
        <taxon>Metazoa</taxon>
        <taxon>Ecdysozoa</taxon>
        <taxon>Nematoda</taxon>
        <taxon>Enoplea</taxon>
        <taxon>Dorylaimia</taxon>
        <taxon>Trichinellida</taxon>
        <taxon>Trichinellidae</taxon>
        <taxon>Trichinella</taxon>
    </lineage>
</organism>
<gene>
    <name evidence="1" type="ORF">T4D_12024</name>
</gene>
<evidence type="ECO:0000313" key="2">
    <source>
        <dbReference type="Proteomes" id="UP000054995"/>
    </source>
</evidence>
<protein>
    <submittedName>
        <fullName evidence="1">Uncharacterized protein</fullName>
    </submittedName>
</protein>
<sequence length="133" mass="14768">MVQDSIKNWRWPLCGGEIGAVLVVNLSRARADQRNLLRMLLSKDDHGIVIIGTKHELGGANWVPQPPLQKKAATEDKAILKCSCNTGCITSRSSINYSNSFERSGNLCSSSCYSTKPFCHVQKLLHRSCFWSS</sequence>
<proteinExistence type="predicted"/>
<accession>A0A0V1FRR3</accession>
<comment type="caution">
    <text evidence="1">The sequence shown here is derived from an EMBL/GenBank/DDBJ whole genome shotgun (WGS) entry which is preliminary data.</text>
</comment>